<keyword evidence="2" id="KW-1185">Reference proteome</keyword>
<gene>
    <name evidence="1" type="ORF">LITE_LOCUS22102</name>
</gene>
<comment type="caution">
    <text evidence="1">The sequence shown here is derived from an EMBL/GenBank/DDBJ whole genome shotgun (WGS) entry which is preliminary data.</text>
</comment>
<protein>
    <submittedName>
        <fullName evidence="1">Uncharacterized protein</fullName>
    </submittedName>
</protein>
<reference evidence="1" key="1">
    <citation type="submission" date="2022-08" db="EMBL/GenBank/DDBJ databases">
        <authorList>
            <person name="Gutierrez-Valencia J."/>
        </authorList>
    </citation>
    <scope>NUCLEOTIDE SEQUENCE</scope>
</reference>
<evidence type="ECO:0000313" key="2">
    <source>
        <dbReference type="Proteomes" id="UP001154282"/>
    </source>
</evidence>
<dbReference type="EMBL" id="CAMGYJ010000006">
    <property type="protein sequence ID" value="CAI0429388.1"/>
    <property type="molecule type" value="Genomic_DNA"/>
</dbReference>
<dbReference type="Proteomes" id="UP001154282">
    <property type="component" value="Unassembled WGS sequence"/>
</dbReference>
<accession>A0AAV0L8Q1</accession>
<name>A0AAV0L8Q1_9ROSI</name>
<evidence type="ECO:0000313" key="1">
    <source>
        <dbReference type="EMBL" id="CAI0429388.1"/>
    </source>
</evidence>
<proteinExistence type="predicted"/>
<organism evidence="1 2">
    <name type="scientific">Linum tenue</name>
    <dbReference type="NCBI Taxonomy" id="586396"/>
    <lineage>
        <taxon>Eukaryota</taxon>
        <taxon>Viridiplantae</taxon>
        <taxon>Streptophyta</taxon>
        <taxon>Embryophyta</taxon>
        <taxon>Tracheophyta</taxon>
        <taxon>Spermatophyta</taxon>
        <taxon>Magnoliopsida</taxon>
        <taxon>eudicotyledons</taxon>
        <taxon>Gunneridae</taxon>
        <taxon>Pentapetalae</taxon>
        <taxon>rosids</taxon>
        <taxon>fabids</taxon>
        <taxon>Malpighiales</taxon>
        <taxon>Linaceae</taxon>
        <taxon>Linum</taxon>
    </lineage>
</organism>
<sequence>MTQERLNGLAMLAIENNFLEDAKMEELIEDFISNNTRRLLLFKQ</sequence>
<dbReference type="AlphaFoldDB" id="A0AAV0L8Q1"/>